<name>A0A269PDP4_9CORY</name>
<evidence type="ECO:0000256" key="1">
    <source>
        <dbReference type="ARBA" id="ARBA00004202"/>
    </source>
</evidence>
<dbReference type="PANTHER" id="PTHR42711:SF17">
    <property type="entry name" value="ABC TRANSPORTER ATP-BINDING PROTEIN"/>
    <property type="match status" value="1"/>
</dbReference>
<evidence type="ECO:0000256" key="4">
    <source>
        <dbReference type="ARBA" id="ARBA00022840"/>
    </source>
</evidence>
<evidence type="ECO:0000313" key="8">
    <source>
        <dbReference type="Proteomes" id="UP000215771"/>
    </source>
</evidence>
<reference evidence="7 8" key="1">
    <citation type="submission" date="2017-08" db="EMBL/GenBank/DDBJ databases">
        <authorList>
            <person name="de Groot N.N."/>
        </authorList>
    </citation>
    <scope>NUCLEOTIDE SEQUENCE [LARGE SCALE GENOMIC DNA]</scope>
    <source>
        <strain evidence="7 8">NBT06-6</strain>
    </source>
</reference>
<dbReference type="GO" id="GO:0046677">
    <property type="term" value="P:response to antibiotic"/>
    <property type="evidence" value="ECO:0007669"/>
    <property type="project" value="UniProtKB-KW"/>
</dbReference>
<dbReference type="CDD" id="cd03230">
    <property type="entry name" value="ABC_DR_subfamily_A"/>
    <property type="match status" value="1"/>
</dbReference>
<dbReference type="EMBL" id="NQMQ01000019">
    <property type="protein sequence ID" value="PAJ69046.1"/>
    <property type="molecule type" value="Genomic_DNA"/>
</dbReference>
<dbReference type="SMART" id="SM00382">
    <property type="entry name" value="AAA"/>
    <property type="match status" value="1"/>
</dbReference>
<dbReference type="InterPro" id="IPR027417">
    <property type="entry name" value="P-loop_NTPase"/>
</dbReference>
<feature type="domain" description="ABC transporter" evidence="6">
    <location>
        <begin position="15"/>
        <end position="243"/>
    </location>
</feature>
<dbReference type="PROSITE" id="PS50893">
    <property type="entry name" value="ABC_TRANSPORTER_2"/>
    <property type="match status" value="1"/>
</dbReference>
<dbReference type="Proteomes" id="UP000215771">
    <property type="component" value="Unassembled WGS sequence"/>
</dbReference>
<sequence>MSTAAVASSSRPVAIHVADVTKTFTPRGKHPVHALRGVSFDIRVGEIVALLGTNGAGKSTLIDIILGLTTATSGQVSVLGGTPKQATGNARIGAVMQTGGLLTDITVKDTLNLVAAAFPTHRPLDSVVERANLEPILRRRVGKCSGGERQRLRFALALLGDPDIIILDEPTAGMDAGARHAFWDTMRLEAAAGRTIIFATHYLEEADQFSERVILLDQGQVLIDAPSHTLLATSPTRLLTAEFPAGIPDDLHLPADAGLERDGNILRVRTADADSLARALLTCTDACNLTIVAHTLEDTFLELTRKNANQTE</sequence>
<dbReference type="InterPro" id="IPR050763">
    <property type="entry name" value="ABC_transporter_ATP-binding"/>
</dbReference>
<dbReference type="InterPro" id="IPR003439">
    <property type="entry name" value="ABC_transporter-like_ATP-bd"/>
</dbReference>
<keyword evidence="4 7" id="KW-0067">ATP-binding</keyword>
<dbReference type="PANTHER" id="PTHR42711">
    <property type="entry name" value="ABC TRANSPORTER ATP-BINDING PROTEIN"/>
    <property type="match status" value="1"/>
</dbReference>
<evidence type="ECO:0000313" key="7">
    <source>
        <dbReference type="EMBL" id="PAJ69046.1"/>
    </source>
</evidence>
<keyword evidence="3" id="KW-0547">Nucleotide-binding</keyword>
<comment type="caution">
    <text evidence="7">The sequence shown here is derived from an EMBL/GenBank/DDBJ whole genome shotgun (WGS) entry which is preliminary data.</text>
</comment>
<dbReference type="InterPro" id="IPR017871">
    <property type="entry name" value="ABC_transporter-like_CS"/>
</dbReference>
<evidence type="ECO:0000256" key="5">
    <source>
        <dbReference type="ARBA" id="ARBA00023251"/>
    </source>
</evidence>
<dbReference type="SUPFAM" id="SSF52540">
    <property type="entry name" value="P-loop containing nucleoside triphosphate hydrolases"/>
    <property type="match status" value="1"/>
</dbReference>
<keyword evidence="2" id="KW-0813">Transport</keyword>
<keyword evidence="5" id="KW-0046">Antibiotic resistance</keyword>
<comment type="subcellular location">
    <subcellularLocation>
        <location evidence="1">Cell membrane</location>
        <topology evidence="1">Peripheral membrane protein</topology>
    </subcellularLocation>
</comment>
<dbReference type="GO" id="GO:0005886">
    <property type="term" value="C:plasma membrane"/>
    <property type="evidence" value="ECO:0007669"/>
    <property type="project" value="UniProtKB-SubCell"/>
</dbReference>
<dbReference type="Pfam" id="PF00005">
    <property type="entry name" value="ABC_tran"/>
    <property type="match status" value="1"/>
</dbReference>
<dbReference type="AlphaFoldDB" id="A0A269PDP4"/>
<evidence type="ECO:0000259" key="6">
    <source>
        <dbReference type="PROSITE" id="PS50893"/>
    </source>
</evidence>
<evidence type="ECO:0000256" key="2">
    <source>
        <dbReference type="ARBA" id="ARBA00022448"/>
    </source>
</evidence>
<evidence type="ECO:0000256" key="3">
    <source>
        <dbReference type="ARBA" id="ARBA00022741"/>
    </source>
</evidence>
<dbReference type="GO" id="GO:0005524">
    <property type="term" value="F:ATP binding"/>
    <property type="evidence" value="ECO:0007669"/>
    <property type="project" value="UniProtKB-KW"/>
</dbReference>
<dbReference type="GO" id="GO:0016887">
    <property type="term" value="F:ATP hydrolysis activity"/>
    <property type="evidence" value="ECO:0007669"/>
    <property type="project" value="InterPro"/>
</dbReference>
<proteinExistence type="predicted"/>
<dbReference type="RefSeq" id="WP_095278444.1">
    <property type="nucleotide sequence ID" value="NZ_CP047655.1"/>
</dbReference>
<gene>
    <name evidence="7" type="ORF">CIG21_09315</name>
</gene>
<dbReference type="PROSITE" id="PS00211">
    <property type="entry name" value="ABC_TRANSPORTER_1"/>
    <property type="match status" value="1"/>
</dbReference>
<dbReference type="Gene3D" id="3.40.50.300">
    <property type="entry name" value="P-loop containing nucleotide triphosphate hydrolases"/>
    <property type="match status" value="1"/>
</dbReference>
<organism evidence="7 8">
    <name type="scientific">Corynebacterium hadale</name>
    <dbReference type="NCBI Taxonomy" id="2026255"/>
    <lineage>
        <taxon>Bacteria</taxon>
        <taxon>Bacillati</taxon>
        <taxon>Actinomycetota</taxon>
        <taxon>Actinomycetes</taxon>
        <taxon>Mycobacteriales</taxon>
        <taxon>Corynebacteriaceae</taxon>
        <taxon>Corynebacterium</taxon>
    </lineage>
</organism>
<dbReference type="InterPro" id="IPR003593">
    <property type="entry name" value="AAA+_ATPase"/>
</dbReference>
<protein>
    <submittedName>
        <fullName evidence="7">ABC transporter ATP-binding protein</fullName>
    </submittedName>
</protein>
<accession>A0A269PDP4</accession>